<proteinExistence type="predicted"/>
<reference evidence="1" key="1">
    <citation type="journal article" date="2015" name="Nature">
        <title>Complex archaea that bridge the gap between prokaryotes and eukaryotes.</title>
        <authorList>
            <person name="Spang A."/>
            <person name="Saw J.H."/>
            <person name="Jorgensen S.L."/>
            <person name="Zaremba-Niedzwiedzka K."/>
            <person name="Martijn J."/>
            <person name="Lind A.E."/>
            <person name="van Eijk R."/>
            <person name="Schleper C."/>
            <person name="Guy L."/>
            <person name="Ettema T.J."/>
        </authorList>
    </citation>
    <scope>NUCLEOTIDE SEQUENCE</scope>
</reference>
<accession>A0A0F9KB92</accession>
<comment type="caution">
    <text evidence="1">The sequence shown here is derived from an EMBL/GenBank/DDBJ whole genome shotgun (WGS) entry which is preliminary data.</text>
</comment>
<dbReference type="AlphaFoldDB" id="A0A0F9KB92"/>
<organism evidence="1">
    <name type="scientific">marine sediment metagenome</name>
    <dbReference type="NCBI Taxonomy" id="412755"/>
    <lineage>
        <taxon>unclassified sequences</taxon>
        <taxon>metagenomes</taxon>
        <taxon>ecological metagenomes</taxon>
    </lineage>
</organism>
<dbReference type="EMBL" id="LAZR01009548">
    <property type="protein sequence ID" value="KKM71956.1"/>
    <property type="molecule type" value="Genomic_DNA"/>
</dbReference>
<protein>
    <submittedName>
        <fullName evidence="1">Uncharacterized protein</fullName>
    </submittedName>
</protein>
<evidence type="ECO:0000313" key="1">
    <source>
        <dbReference type="EMBL" id="KKM71956.1"/>
    </source>
</evidence>
<sequence>MRDNYLRHCTNEDGALSETKSICIRFHDKVGYFHTIWIEDTDELWDTLIQLQDKCLSDELAMEAETQ</sequence>
<name>A0A0F9KB92_9ZZZZ</name>
<gene>
    <name evidence="1" type="ORF">LCGC14_1425270</name>
</gene>